<feature type="transmembrane region" description="Helical" evidence="7">
    <location>
        <begin position="110"/>
        <end position="133"/>
    </location>
</feature>
<keyword evidence="6 7" id="KW-0472">Membrane</keyword>
<keyword evidence="4 7" id="KW-0812">Transmembrane</keyword>
<dbReference type="Proteomes" id="UP000644147">
    <property type="component" value="Unassembled WGS sequence"/>
</dbReference>
<keyword evidence="5 7" id="KW-1133">Transmembrane helix</keyword>
<dbReference type="Pfam" id="PF07681">
    <property type="entry name" value="DoxX"/>
    <property type="match status" value="1"/>
</dbReference>
<dbReference type="PANTHER" id="PTHR33452">
    <property type="entry name" value="OXIDOREDUCTASE CATD-RELATED"/>
    <property type="match status" value="1"/>
</dbReference>
<gene>
    <name evidence="8" type="ORF">I5M27_17250</name>
</gene>
<keyword evidence="9" id="KW-1185">Reference proteome</keyword>
<dbReference type="InterPro" id="IPR032808">
    <property type="entry name" value="DoxX"/>
</dbReference>
<name>A0ABS1C5W1_9BACT</name>
<evidence type="ECO:0000256" key="5">
    <source>
        <dbReference type="ARBA" id="ARBA00022989"/>
    </source>
</evidence>
<keyword evidence="3" id="KW-1003">Cell membrane</keyword>
<feature type="transmembrane region" description="Helical" evidence="7">
    <location>
        <begin position="81"/>
        <end position="104"/>
    </location>
</feature>
<evidence type="ECO:0000256" key="6">
    <source>
        <dbReference type="ARBA" id="ARBA00023136"/>
    </source>
</evidence>
<evidence type="ECO:0000256" key="4">
    <source>
        <dbReference type="ARBA" id="ARBA00022692"/>
    </source>
</evidence>
<organism evidence="8 9">
    <name type="scientific">Adhaeribacter terrigena</name>
    <dbReference type="NCBI Taxonomy" id="2793070"/>
    <lineage>
        <taxon>Bacteria</taxon>
        <taxon>Pseudomonadati</taxon>
        <taxon>Bacteroidota</taxon>
        <taxon>Cytophagia</taxon>
        <taxon>Cytophagales</taxon>
        <taxon>Hymenobacteraceae</taxon>
        <taxon>Adhaeribacter</taxon>
    </lineage>
</organism>
<comment type="caution">
    <text evidence="8">The sequence shown here is derived from an EMBL/GenBank/DDBJ whole genome shotgun (WGS) entry which is preliminary data.</text>
</comment>
<feature type="transmembrane region" description="Helical" evidence="7">
    <location>
        <begin position="51"/>
        <end position="69"/>
    </location>
</feature>
<reference evidence="8 9" key="1">
    <citation type="submission" date="2020-12" db="EMBL/GenBank/DDBJ databases">
        <title>Bacterial novel species Adhaeribacter sp. BT258 isolated from soil.</title>
        <authorList>
            <person name="Jung H.-Y."/>
        </authorList>
    </citation>
    <scope>NUCLEOTIDE SEQUENCE [LARGE SCALE GENOMIC DNA]</scope>
    <source>
        <strain evidence="8 9">BT258</strain>
    </source>
</reference>
<dbReference type="PANTHER" id="PTHR33452:SF1">
    <property type="entry name" value="INNER MEMBRANE PROTEIN YPHA-RELATED"/>
    <property type="match status" value="1"/>
</dbReference>
<evidence type="ECO:0000256" key="7">
    <source>
        <dbReference type="SAM" id="Phobius"/>
    </source>
</evidence>
<proteinExistence type="inferred from homology"/>
<dbReference type="InterPro" id="IPR051907">
    <property type="entry name" value="DoxX-like_oxidoreductase"/>
</dbReference>
<feature type="transmembrane region" description="Helical" evidence="7">
    <location>
        <begin position="20"/>
        <end position="39"/>
    </location>
</feature>
<sequence length="146" mass="16662">MTRNIDRWAVKHHPYVLEYLRIALGIFIFIKGVMFISDYRSLQHMIEISHFQGYAMGIAHLVAFAHLAGGPMIALGLKTRFACLLQIPILIGAVLFTSFGKGIYAENYYLVEASITLMLLIFYAFYGSGYISLDRKLRDNTKDILY</sequence>
<protein>
    <submittedName>
        <fullName evidence="8">DoxX family protein</fullName>
    </submittedName>
</protein>
<accession>A0ABS1C5W1</accession>
<evidence type="ECO:0000313" key="9">
    <source>
        <dbReference type="Proteomes" id="UP000644147"/>
    </source>
</evidence>
<evidence type="ECO:0000313" key="8">
    <source>
        <dbReference type="EMBL" id="MBK0404744.1"/>
    </source>
</evidence>
<dbReference type="EMBL" id="JAEHFX010000011">
    <property type="protein sequence ID" value="MBK0404744.1"/>
    <property type="molecule type" value="Genomic_DNA"/>
</dbReference>
<comment type="similarity">
    <text evidence="2">Belongs to the DoxX family.</text>
</comment>
<comment type="subcellular location">
    <subcellularLocation>
        <location evidence="1">Cell membrane</location>
        <topology evidence="1">Multi-pass membrane protein</topology>
    </subcellularLocation>
</comment>
<evidence type="ECO:0000256" key="3">
    <source>
        <dbReference type="ARBA" id="ARBA00022475"/>
    </source>
</evidence>
<evidence type="ECO:0000256" key="1">
    <source>
        <dbReference type="ARBA" id="ARBA00004651"/>
    </source>
</evidence>
<evidence type="ECO:0000256" key="2">
    <source>
        <dbReference type="ARBA" id="ARBA00006679"/>
    </source>
</evidence>